<dbReference type="EMBL" id="KB206890">
    <property type="protein sequence ID" value="ELP86956.1"/>
    <property type="molecule type" value="Genomic_DNA"/>
</dbReference>
<dbReference type="GeneID" id="14885987"/>
<dbReference type="AlphaFoldDB" id="A0A0A1U5B5"/>
<dbReference type="OrthoDB" id="26805at2759"/>
<evidence type="ECO:0000313" key="3">
    <source>
        <dbReference type="Proteomes" id="UP000014680"/>
    </source>
</evidence>
<evidence type="ECO:0000256" key="1">
    <source>
        <dbReference type="SAM" id="MobiDB-lite"/>
    </source>
</evidence>
<dbReference type="OMA" id="FYYNFNM"/>
<name>A0A0A1U5B5_ENTIV</name>
<gene>
    <name evidence="2" type="ORF">EIN_316450</name>
</gene>
<feature type="region of interest" description="Disordered" evidence="1">
    <location>
        <begin position="250"/>
        <end position="284"/>
    </location>
</feature>
<keyword evidence="3" id="KW-1185">Reference proteome</keyword>
<protein>
    <submittedName>
        <fullName evidence="2">Uncharacterized protein</fullName>
    </submittedName>
</protein>
<dbReference type="KEGG" id="eiv:EIN_316450"/>
<dbReference type="Proteomes" id="UP000014680">
    <property type="component" value="Unassembled WGS sequence"/>
</dbReference>
<feature type="compositionally biased region" description="Basic and acidic residues" evidence="1">
    <location>
        <begin position="260"/>
        <end position="284"/>
    </location>
</feature>
<proteinExistence type="predicted"/>
<accession>A0A0A1U5B5</accession>
<dbReference type="RefSeq" id="XP_004253727.1">
    <property type="nucleotide sequence ID" value="XM_004253679.1"/>
</dbReference>
<dbReference type="VEuPathDB" id="AmoebaDB:EIN_316450"/>
<organism evidence="2 3">
    <name type="scientific">Entamoeba invadens IP1</name>
    <dbReference type="NCBI Taxonomy" id="370355"/>
    <lineage>
        <taxon>Eukaryota</taxon>
        <taxon>Amoebozoa</taxon>
        <taxon>Evosea</taxon>
        <taxon>Archamoebae</taxon>
        <taxon>Mastigamoebida</taxon>
        <taxon>Entamoebidae</taxon>
        <taxon>Entamoeba</taxon>
    </lineage>
</organism>
<evidence type="ECO:0000313" key="2">
    <source>
        <dbReference type="EMBL" id="ELP86956.1"/>
    </source>
</evidence>
<sequence length="284" mass="32072">MGGRYGSLNKLKLGVLKFLESYKDVPTIKLAQMIVDELIEQRVRPLPPIITNILVDGRGDPFCFVLEAIRFALVPFIDAAKGLPTKYGENYPDAMNNLFTDTVVVTVDAARQLFKNDLRGVETYIHQILKNQQKTSGKNARFNEMSGAFGSHLILEKYCKARNVNFVPSQDNLGDLMESIQPMMSALGTVQEIVRDFPIQKNTDEELLSECFKLANENDIFYECCVGGKSVIVYERMDLTHLLNSFGLEGIQEPPETNQSEEKKEEQKADTKSEDKAKEDITYI</sequence>
<reference evidence="2 3" key="1">
    <citation type="submission" date="2012-10" db="EMBL/GenBank/DDBJ databases">
        <authorList>
            <person name="Zafar N."/>
            <person name="Inman J."/>
            <person name="Hall N."/>
            <person name="Lorenzi H."/>
            <person name="Caler E."/>
        </authorList>
    </citation>
    <scope>NUCLEOTIDE SEQUENCE [LARGE SCALE GENOMIC DNA]</scope>
    <source>
        <strain evidence="2 3">IP1</strain>
    </source>
</reference>